<proteinExistence type="inferred from homology"/>
<keyword evidence="13" id="KW-1185">Reference proteome</keyword>
<dbReference type="RefSeq" id="WP_199462432.1">
    <property type="nucleotide sequence ID" value="NZ_JAEMUH010000007.1"/>
</dbReference>
<evidence type="ECO:0000256" key="6">
    <source>
        <dbReference type="ARBA" id="ARBA00022692"/>
    </source>
</evidence>
<evidence type="ECO:0000313" key="12">
    <source>
        <dbReference type="EMBL" id="MBJ7550825.1"/>
    </source>
</evidence>
<comment type="caution">
    <text evidence="12">The sequence shown here is derived from an EMBL/GenBank/DDBJ whole genome shotgun (WGS) entry which is preliminary data.</text>
</comment>
<evidence type="ECO:0000256" key="2">
    <source>
        <dbReference type="ARBA" id="ARBA00010637"/>
    </source>
</evidence>
<evidence type="ECO:0000256" key="7">
    <source>
        <dbReference type="ARBA" id="ARBA00022927"/>
    </source>
</evidence>
<dbReference type="InterPro" id="IPR023229">
    <property type="entry name" value="T2SS_M_periplasmic_sf"/>
</dbReference>
<evidence type="ECO:0000313" key="13">
    <source>
        <dbReference type="Proteomes" id="UP000598488"/>
    </source>
</evidence>
<accession>A0ABS0ZAZ1</accession>
<comment type="similarity">
    <text evidence="2">Belongs to the GSP M family.</text>
</comment>
<evidence type="ECO:0000256" key="3">
    <source>
        <dbReference type="ARBA" id="ARBA00022448"/>
    </source>
</evidence>
<organism evidence="12 13">
    <name type="scientific">Marinomonas ostreistagni</name>
    <dbReference type="NCBI Taxonomy" id="359209"/>
    <lineage>
        <taxon>Bacteria</taxon>
        <taxon>Pseudomonadati</taxon>
        <taxon>Pseudomonadota</taxon>
        <taxon>Gammaproteobacteria</taxon>
        <taxon>Oceanospirillales</taxon>
        <taxon>Oceanospirillaceae</taxon>
        <taxon>Marinomonas</taxon>
    </lineage>
</organism>
<keyword evidence="8 11" id="KW-1133">Transmembrane helix</keyword>
<keyword evidence="10" id="KW-0175">Coiled coil</keyword>
<evidence type="ECO:0000256" key="8">
    <source>
        <dbReference type="ARBA" id="ARBA00022989"/>
    </source>
</evidence>
<evidence type="ECO:0000256" key="5">
    <source>
        <dbReference type="ARBA" id="ARBA00022519"/>
    </source>
</evidence>
<gene>
    <name evidence="12" type="ORF">JHD44_09045</name>
</gene>
<dbReference type="Pfam" id="PF04612">
    <property type="entry name" value="T2SSM"/>
    <property type="match status" value="1"/>
</dbReference>
<keyword evidence="7" id="KW-0653">Protein transport</keyword>
<dbReference type="Gene3D" id="3.30.1360.100">
    <property type="entry name" value="General secretion pathway protein M, EpsM"/>
    <property type="match status" value="1"/>
</dbReference>
<feature type="coiled-coil region" evidence="10">
    <location>
        <begin position="50"/>
        <end position="77"/>
    </location>
</feature>
<dbReference type="EMBL" id="JAEMUH010000007">
    <property type="protein sequence ID" value="MBJ7550825.1"/>
    <property type="molecule type" value="Genomic_DNA"/>
</dbReference>
<protein>
    <submittedName>
        <fullName evidence="12">Type II secretion system protein M</fullName>
    </submittedName>
</protein>
<evidence type="ECO:0000256" key="4">
    <source>
        <dbReference type="ARBA" id="ARBA00022475"/>
    </source>
</evidence>
<keyword evidence="5" id="KW-0997">Cell inner membrane</keyword>
<dbReference type="InterPro" id="IPR007690">
    <property type="entry name" value="T2SS_GspM"/>
</dbReference>
<keyword evidence="3" id="KW-0813">Transport</keyword>
<feature type="transmembrane region" description="Helical" evidence="11">
    <location>
        <begin position="31"/>
        <end position="49"/>
    </location>
</feature>
<evidence type="ECO:0000256" key="9">
    <source>
        <dbReference type="ARBA" id="ARBA00023136"/>
    </source>
</evidence>
<evidence type="ECO:0000256" key="10">
    <source>
        <dbReference type="SAM" id="Coils"/>
    </source>
</evidence>
<keyword evidence="4" id="KW-1003">Cell membrane</keyword>
<evidence type="ECO:0000256" key="1">
    <source>
        <dbReference type="ARBA" id="ARBA00004377"/>
    </source>
</evidence>
<reference evidence="12 13" key="1">
    <citation type="submission" date="2020-12" db="EMBL/GenBank/DDBJ databases">
        <title>Comparative genome analysis of fungal antagonists Marinomonas ostreistagni 398 and M. spartinae 468.</title>
        <authorList>
            <person name="Fields J.L."/>
            <person name="Mavrodi O.V."/>
            <person name="Biber P.D."/>
            <person name="Indest K.J."/>
            <person name="Mavrodi D.V."/>
        </authorList>
    </citation>
    <scope>NUCLEOTIDE SEQUENCE [LARGE SCALE GENOMIC DNA]</scope>
    <source>
        <strain evidence="12 13">USM7</strain>
    </source>
</reference>
<name>A0ABS0ZAZ1_9GAMM</name>
<evidence type="ECO:0000256" key="11">
    <source>
        <dbReference type="SAM" id="Phobius"/>
    </source>
</evidence>
<dbReference type="SUPFAM" id="SSF103054">
    <property type="entry name" value="General secretion pathway protein M, EpsM"/>
    <property type="match status" value="1"/>
</dbReference>
<keyword evidence="9 11" id="KW-0472">Membrane</keyword>
<dbReference type="Proteomes" id="UP000598488">
    <property type="component" value="Unassembled WGS sequence"/>
</dbReference>
<comment type="subcellular location">
    <subcellularLocation>
        <location evidence="1">Cell inner membrane</location>
        <topology evidence="1">Single-pass membrane protein</topology>
    </subcellularLocation>
</comment>
<sequence>MKTWFKRQYRDSTSLKRMLTQYRSRTMRERILLKIAAVMFFSIAAYLLILKPLEQQKLEAQRRLDTAQRQYQLLQMNAQKLVEGRILSLFKDRNASELRRVLGQTATEIQFSADRVQVEGDSHLQVWASDVAFVVVSKWLNRLAEQQVGINNLQLERVDEGRVNLRITLD</sequence>
<keyword evidence="6 11" id="KW-0812">Transmembrane</keyword>